<gene>
    <name evidence="2" type="ORF">UFOPK2242_00859</name>
</gene>
<dbReference type="AlphaFoldDB" id="A0A6J6LFA4"/>
<name>A0A6J6LFA4_9ZZZZ</name>
<accession>A0A6J6LFA4</accession>
<sequence>MNPNPSINELEVNLRRLPGVISVAFDDRNSVLHIQLHIGGGVSDPTLTDRATRLALQFAEGSVAIEVNHWQGSRRVSREQSGTVSNKFGGGHIGDTPDPRDAVDEVETVVVTASDTTGRSSERSDTSDKSKNRRRSDSFSLDADAPLGGDPSTARSTERNTVADAPAQTSVWGISPEVAEANDFGSRSGPDSRAETRIEPDTRAFLIPETELLDAHSSEVFHGATSLDASVTDAEDDETDFYETDIDETDIDETENYEIENYETAQTLEEESGYGEAFEDAQGDDSDEEPETTSEPEPVSVIDVTQMEKAESLERAPRTRLLAVLTFPDTDELEVHLSYKGRRGIGRAPASRGVLGASEAAIEALRTWAPDIEYEAVWARPMENGDGRKQYLVATELNDPANKTLHGLATGASPIEAAARSTLHALNRTIAPALALIPELP</sequence>
<proteinExistence type="predicted"/>
<feature type="region of interest" description="Disordered" evidence="1">
    <location>
        <begin position="265"/>
        <end position="298"/>
    </location>
</feature>
<evidence type="ECO:0000256" key="1">
    <source>
        <dbReference type="SAM" id="MobiDB-lite"/>
    </source>
</evidence>
<organism evidence="2">
    <name type="scientific">freshwater metagenome</name>
    <dbReference type="NCBI Taxonomy" id="449393"/>
    <lineage>
        <taxon>unclassified sequences</taxon>
        <taxon>metagenomes</taxon>
        <taxon>ecological metagenomes</taxon>
    </lineage>
</organism>
<protein>
    <submittedName>
        <fullName evidence="2">Unannotated protein</fullName>
    </submittedName>
</protein>
<evidence type="ECO:0000313" key="2">
    <source>
        <dbReference type="EMBL" id="CAB4659239.1"/>
    </source>
</evidence>
<feature type="compositionally biased region" description="Basic and acidic residues" evidence="1">
    <location>
        <begin position="120"/>
        <end position="130"/>
    </location>
</feature>
<dbReference type="EMBL" id="CAEZWM010000097">
    <property type="protein sequence ID" value="CAB4659239.1"/>
    <property type="molecule type" value="Genomic_DNA"/>
</dbReference>
<reference evidence="2" key="1">
    <citation type="submission" date="2020-05" db="EMBL/GenBank/DDBJ databases">
        <authorList>
            <person name="Chiriac C."/>
            <person name="Salcher M."/>
            <person name="Ghai R."/>
            <person name="Kavagutti S V."/>
        </authorList>
    </citation>
    <scope>NUCLEOTIDE SEQUENCE</scope>
</reference>
<feature type="compositionally biased region" description="Acidic residues" evidence="1">
    <location>
        <begin position="268"/>
        <end position="294"/>
    </location>
</feature>
<feature type="region of interest" description="Disordered" evidence="1">
    <location>
        <begin position="73"/>
        <end position="195"/>
    </location>
</feature>